<evidence type="ECO:0000256" key="1">
    <source>
        <dbReference type="SAM" id="MobiDB-lite"/>
    </source>
</evidence>
<dbReference type="HOGENOM" id="CLU_1343763_0_0_1"/>
<evidence type="ECO:0000313" key="2">
    <source>
        <dbReference type="EMBL" id="KDQ22555.1"/>
    </source>
</evidence>
<sequence length="204" mass="22241">MIVHSCGEPRMMGDECACWRHGSFLVDETVCGSELEDLPEEFGGELVDSAPLQGGRDGQHGVCGNKWEHDSTTWTGNDGPQFALLSRETSQRPPDGPENEAMEDGRPRRTSIFGFTSGYEATSGSKSFERGAAQAASDESESRKRLRVLTRRQGRITVSPTQESSFISLKLPTNGGRWEVGGGRWESRGVVTNFVGSENVPTKS</sequence>
<dbReference type="Proteomes" id="UP000027073">
    <property type="component" value="Unassembled WGS sequence"/>
</dbReference>
<protein>
    <submittedName>
        <fullName evidence="2">Uncharacterized protein</fullName>
    </submittedName>
</protein>
<feature type="region of interest" description="Disordered" evidence="1">
    <location>
        <begin position="87"/>
        <end position="109"/>
    </location>
</feature>
<proteinExistence type="predicted"/>
<dbReference type="AlphaFoldDB" id="A0A067N6F7"/>
<organism evidence="2 3">
    <name type="scientific">Pleurotus ostreatus (strain PC15)</name>
    <name type="common">Oyster mushroom</name>
    <dbReference type="NCBI Taxonomy" id="1137138"/>
    <lineage>
        <taxon>Eukaryota</taxon>
        <taxon>Fungi</taxon>
        <taxon>Dikarya</taxon>
        <taxon>Basidiomycota</taxon>
        <taxon>Agaricomycotina</taxon>
        <taxon>Agaricomycetes</taxon>
        <taxon>Agaricomycetidae</taxon>
        <taxon>Agaricales</taxon>
        <taxon>Pleurotineae</taxon>
        <taxon>Pleurotaceae</taxon>
        <taxon>Pleurotus</taxon>
    </lineage>
</organism>
<dbReference type="EMBL" id="KL198014">
    <property type="protein sequence ID" value="KDQ22555.1"/>
    <property type="molecule type" value="Genomic_DNA"/>
</dbReference>
<feature type="region of interest" description="Disordered" evidence="1">
    <location>
        <begin position="122"/>
        <end position="141"/>
    </location>
</feature>
<accession>A0A067N6F7</accession>
<reference evidence="3" key="1">
    <citation type="journal article" date="2014" name="Proc. Natl. Acad. Sci. U.S.A.">
        <title>Extensive sampling of basidiomycete genomes demonstrates inadequacy of the white-rot/brown-rot paradigm for wood decay fungi.</title>
        <authorList>
            <person name="Riley R."/>
            <person name="Salamov A.A."/>
            <person name="Brown D.W."/>
            <person name="Nagy L.G."/>
            <person name="Floudas D."/>
            <person name="Held B.W."/>
            <person name="Levasseur A."/>
            <person name="Lombard V."/>
            <person name="Morin E."/>
            <person name="Otillar R."/>
            <person name="Lindquist E.A."/>
            <person name="Sun H."/>
            <person name="LaButti K.M."/>
            <person name="Schmutz J."/>
            <person name="Jabbour D."/>
            <person name="Luo H."/>
            <person name="Baker S.E."/>
            <person name="Pisabarro A.G."/>
            <person name="Walton J.D."/>
            <person name="Blanchette R.A."/>
            <person name="Henrissat B."/>
            <person name="Martin F."/>
            <person name="Cullen D."/>
            <person name="Hibbett D.S."/>
            <person name="Grigoriev I.V."/>
        </authorList>
    </citation>
    <scope>NUCLEOTIDE SEQUENCE [LARGE SCALE GENOMIC DNA]</scope>
    <source>
        <strain evidence="3">PC15</strain>
    </source>
</reference>
<gene>
    <name evidence="2" type="ORF">PLEOSDRAFT_1087156</name>
</gene>
<name>A0A067N6F7_PLEO1</name>
<dbReference type="VEuPathDB" id="FungiDB:PLEOSDRAFT_1087156"/>
<dbReference type="InParanoid" id="A0A067N6F7"/>
<evidence type="ECO:0000313" key="3">
    <source>
        <dbReference type="Proteomes" id="UP000027073"/>
    </source>
</evidence>